<evidence type="ECO:0000259" key="5">
    <source>
        <dbReference type="PROSITE" id="PS51005"/>
    </source>
</evidence>
<protein>
    <submittedName>
        <fullName evidence="6">NAC domain-containing protein</fullName>
    </submittedName>
</protein>
<comment type="caution">
    <text evidence="6">The sequence shown here is derived from an EMBL/GenBank/DDBJ whole genome shotgun (WGS) entry which is preliminary data.</text>
</comment>
<dbReference type="EMBL" id="JAUIZM010000007">
    <property type="protein sequence ID" value="KAK1372910.1"/>
    <property type="molecule type" value="Genomic_DNA"/>
</dbReference>
<dbReference type="InterPro" id="IPR036093">
    <property type="entry name" value="NAC_dom_sf"/>
</dbReference>
<evidence type="ECO:0000256" key="1">
    <source>
        <dbReference type="ARBA" id="ARBA00023015"/>
    </source>
</evidence>
<reference evidence="6" key="2">
    <citation type="submission" date="2023-05" db="EMBL/GenBank/DDBJ databases">
        <authorList>
            <person name="Schelkunov M.I."/>
        </authorList>
    </citation>
    <scope>NUCLEOTIDE SEQUENCE</scope>
    <source>
        <strain evidence="6">Hsosn_3</strain>
        <tissue evidence="6">Leaf</tissue>
    </source>
</reference>
<keyword evidence="1" id="KW-0805">Transcription regulation</keyword>
<keyword evidence="7" id="KW-1185">Reference proteome</keyword>
<dbReference type="InterPro" id="IPR003441">
    <property type="entry name" value="NAC-dom"/>
</dbReference>
<dbReference type="GO" id="GO:0006355">
    <property type="term" value="P:regulation of DNA-templated transcription"/>
    <property type="evidence" value="ECO:0007669"/>
    <property type="project" value="InterPro"/>
</dbReference>
<keyword evidence="4" id="KW-0539">Nucleus</keyword>
<dbReference type="PANTHER" id="PTHR31719:SF43">
    <property type="entry name" value="NAC TRANSCRIPTION FACTOR 56"/>
    <property type="match status" value="1"/>
</dbReference>
<evidence type="ECO:0000313" key="7">
    <source>
        <dbReference type="Proteomes" id="UP001237642"/>
    </source>
</evidence>
<proteinExistence type="predicted"/>
<accession>A0AAD8HVR0</accession>
<dbReference type="GO" id="GO:0003677">
    <property type="term" value="F:DNA binding"/>
    <property type="evidence" value="ECO:0007669"/>
    <property type="project" value="UniProtKB-KW"/>
</dbReference>
<gene>
    <name evidence="6" type="ORF">POM88_029103</name>
</gene>
<dbReference type="Gene3D" id="2.170.150.80">
    <property type="entry name" value="NAC domain"/>
    <property type="match status" value="1"/>
</dbReference>
<reference evidence="6" key="1">
    <citation type="submission" date="2023-02" db="EMBL/GenBank/DDBJ databases">
        <title>Genome of toxic invasive species Heracleum sosnowskyi carries increased number of genes despite the absence of recent whole-genome duplications.</title>
        <authorList>
            <person name="Schelkunov M."/>
            <person name="Shtratnikova V."/>
            <person name="Makarenko M."/>
            <person name="Klepikova A."/>
            <person name="Omelchenko D."/>
            <person name="Novikova G."/>
            <person name="Obukhova E."/>
            <person name="Bogdanov V."/>
            <person name="Penin A."/>
            <person name="Logacheva M."/>
        </authorList>
    </citation>
    <scope>NUCLEOTIDE SEQUENCE</scope>
    <source>
        <strain evidence="6">Hsosn_3</strain>
        <tissue evidence="6">Leaf</tissue>
    </source>
</reference>
<dbReference type="SUPFAM" id="SSF101941">
    <property type="entry name" value="NAC domain"/>
    <property type="match status" value="1"/>
</dbReference>
<dbReference type="Pfam" id="PF02365">
    <property type="entry name" value="NAM"/>
    <property type="match status" value="1"/>
</dbReference>
<evidence type="ECO:0000313" key="6">
    <source>
        <dbReference type="EMBL" id="KAK1372910.1"/>
    </source>
</evidence>
<evidence type="ECO:0000256" key="3">
    <source>
        <dbReference type="ARBA" id="ARBA00023163"/>
    </source>
</evidence>
<name>A0AAD8HVR0_9APIA</name>
<dbReference type="PROSITE" id="PS51005">
    <property type="entry name" value="NAC"/>
    <property type="match status" value="1"/>
</dbReference>
<dbReference type="AlphaFoldDB" id="A0AAD8HVR0"/>
<feature type="domain" description="NAC" evidence="5">
    <location>
        <begin position="10"/>
        <end position="160"/>
    </location>
</feature>
<evidence type="ECO:0000256" key="4">
    <source>
        <dbReference type="ARBA" id="ARBA00023242"/>
    </source>
</evidence>
<keyword evidence="2" id="KW-0238">DNA-binding</keyword>
<dbReference type="Proteomes" id="UP001237642">
    <property type="component" value="Unassembled WGS sequence"/>
</dbReference>
<evidence type="ECO:0000256" key="2">
    <source>
        <dbReference type="ARBA" id="ARBA00023125"/>
    </source>
</evidence>
<sequence>MGDPHHHHVLPPGCRFFPSDEHLLSIYLTQKHKPVPSNSSIANYIRELNLYDYEPFNLPDSISYRFGKGGRKRHYYCYVGRGRDEERRRGGGGFWKRSGRVRDVVFGKGDAVVGTRRGFVFYLGDFGNGSGVVRTDWFMYEYALVDPNLASFVLCRVFVRSRKSKTNTSDRPLSSCAQESVVKVRHVGIQHDGTVDLVPRESNILGRNSPDRNNQVLRYPVELARGSDNVVTGWPVDLQLGSYGHTSARGMMVDDPLTAEQLTAIYEDDYLELDDLLSPFPGID</sequence>
<keyword evidence="3" id="KW-0804">Transcription</keyword>
<dbReference type="PANTHER" id="PTHR31719">
    <property type="entry name" value="NAC TRANSCRIPTION FACTOR 56"/>
    <property type="match status" value="1"/>
</dbReference>
<organism evidence="6 7">
    <name type="scientific">Heracleum sosnowskyi</name>
    <dbReference type="NCBI Taxonomy" id="360622"/>
    <lineage>
        <taxon>Eukaryota</taxon>
        <taxon>Viridiplantae</taxon>
        <taxon>Streptophyta</taxon>
        <taxon>Embryophyta</taxon>
        <taxon>Tracheophyta</taxon>
        <taxon>Spermatophyta</taxon>
        <taxon>Magnoliopsida</taxon>
        <taxon>eudicotyledons</taxon>
        <taxon>Gunneridae</taxon>
        <taxon>Pentapetalae</taxon>
        <taxon>asterids</taxon>
        <taxon>campanulids</taxon>
        <taxon>Apiales</taxon>
        <taxon>Apiaceae</taxon>
        <taxon>Apioideae</taxon>
        <taxon>apioid superclade</taxon>
        <taxon>Tordylieae</taxon>
        <taxon>Tordyliinae</taxon>
        <taxon>Heracleum</taxon>
    </lineage>
</organism>